<name>A0A6C0CX79_9ZZZZ</name>
<dbReference type="InterPro" id="IPR002110">
    <property type="entry name" value="Ankyrin_rpt"/>
</dbReference>
<dbReference type="InterPro" id="IPR036770">
    <property type="entry name" value="Ankyrin_rpt-contain_sf"/>
</dbReference>
<dbReference type="AlphaFoldDB" id="A0A6C0CX79"/>
<dbReference type="Pfam" id="PF12796">
    <property type="entry name" value="Ank_2"/>
    <property type="match status" value="1"/>
</dbReference>
<protein>
    <submittedName>
        <fullName evidence="2">Uncharacterized protein</fullName>
    </submittedName>
</protein>
<accession>A0A6C0CX79</accession>
<dbReference type="SUPFAM" id="SSF48403">
    <property type="entry name" value="Ankyrin repeat"/>
    <property type="match status" value="1"/>
</dbReference>
<dbReference type="Gene3D" id="1.25.40.20">
    <property type="entry name" value="Ankyrin repeat-containing domain"/>
    <property type="match status" value="1"/>
</dbReference>
<sequence length="256" mass="29794">MVSRRKSRRVSRGKSKRNLKRISRRVSRRKSRQRRVIHDGAASHDDLKKAILNKQSVKNLLSEVDPSANDNEALILAVTLNFPKIVRELLTDRRVDPSTQNNRVMRIANVFGYTEIVKLLLKDPRVDPTVNISEVIENGYTDILKILLNDKRVLKIIDKDFIDNIIFFQPKINKLHKLLKCVVLDKQKIACNNIMDLELRKTCLERIDKERKKLRCPSLKVDKMIKKLVSTRLPTDTIREIATYLSPFGRELVHEL</sequence>
<feature type="region of interest" description="Disordered" evidence="1">
    <location>
        <begin position="1"/>
        <end position="35"/>
    </location>
</feature>
<dbReference type="EMBL" id="MN739512">
    <property type="protein sequence ID" value="QHT09446.1"/>
    <property type="molecule type" value="Genomic_DNA"/>
</dbReference>
<proteinExistence type="predicted"/>
<evidence type="ECO:0000313" key="2">
    <source>
        <dbReference type="EMBL" id="QHT09446.1"/>
    </source>
</evidence>
<organism evidence="2">
    <name type="scientific">viral metagenome</name>
    <dbReference type="NCBI Taxonomy" id="1070528"/>
    <lineage>
        <taxon>unclassified sequences</taxon>
        <taxon>metagenomes</taxon>
        <taxon>organismal metagenomes</taxon>
    </lineage>
</organism>
<reference evidence="2" key="1">
    <citation type="journal article" date="2020" name="Nature">
        <title>Giant virus diversity and host interactions through global metagenomics.</title>
        <authorList>
            <person name="Schulz F."/>
            <person name="Roux S."/>
            <person name="Paez-Espino D."/>
            <person name="Jungbluth S."/>
            <person name="Walsh D.A."/>
            <person name="Denef V.J."/>
            <person name="McMahon K.D."/>
            <person name="Konstantinidis K.T."/>
            <person name="Eloe-Fadrosh E.A."/>
            <person name="Kyrpides N.C."/>
            <person name="Woyke T."/>
        </authorList>
    </citation>
    <scope>NUCLEOTIDE SEQUENCE</scope>
    <source>
        <strain evidence="2">GVMAG-M-3300023174-102</strain>
    </source>
</reference>
<evidence type="ECO:0000256" key="1">
    <source>
        <dbReference type="SAM" id="MobiDB-lite"/>
    </source>
</evidence>